<dbReference type="InterPro" id="IPR005821">
    <property type="entry name" value="Ion_trans_dom"/>
</dbReference>
<feature type="transmembrane region" description="Helical" evidence="11">
    <location>
        <begin position="146"/>
        <end position="168"/>
    </location>
</feature>
<gene>
    <name evidence="13" type="ORF">DFR27_1846</name>
</gene>
<keyword evidence="8" id="KW-0406">Ion transport</keyword>
<evidence type="ECO:0000256" key="5">
    <source>
        <dbReference type="ARBA" id="ARBA00022826"/>
    </source>
</evidence>
<dbReference type="EMBL" id="REFJ01000004">
    <property type="protein sequence ID" value="RMA79405.1"/>
    <property type="molecule type" value="Genomic_DNA"/>
</dbReference>
<evidence type="ECO:0000256" key="1">
    <source>
        <dbReference type="ARBA" id="ARBA00004141"/>
    </source>
</evidence>
<evidence type="ECO:0000256" key="6">
    <source>
        <dbReference type="ARBA" id="ARBA00022958"/>
    </source>
</evidence>
<name>A0A3M0AAI9_9GAMM</name>
<keyword evidence="2" id="KW-0813">Transport</keyword>
<keyword evidence="6" id="KW-0630">Potassium</keyword>
<feature type="transmembrane region" description="Helical" evidence="11">
    <location>
        <begin position="81"/>
        <end position="101"/>
    </location>
</feature>
<evidence type="ECO:0000256" key="10">
    <source>
        <dbReference type="ARBA" id="ARBA00023303"/>
    </source>
</evidence>
<comment type="subcellular location">
    <subcellularLocation>
        <location evidence="1">Membrane</location>
        <topology evidence="1">Multi-pass membrane protein</topology>
    </subcellularLocation>
</comment>
<reference evidence="13 14" key="1">
    <citation type="submission" date="2018-10" db="EMBL/GenBank/DDBJ databases">
        <title>Genomic Encyclopedia of Type Strains, Phase IV (KMG-IV): sequencing the most valuable type-strain genomes for metagenomic binning, comparative biology and taxonomic classification.</title>
        <authorList>
            <person name="Goeker M."/>
        </authorList>
    </citation>
    <scope>NUCLEOTIDE SEQUENCE [LARGE SCALE GENOMIC DNA]</scope>
    <source>
        <strain evidence="13 14">DSM 25080</strain>
    </source>
</reference>
<feature type="transmembrane region" description="Helical" evidence="11">
    <location>
        <begin position="210"/>
        <end position="231"/>
    </location>
</feature>
<feature type="domain" description="Ion transport" evidence="12">
    <location>
        <begin position="20"/>
        <end position="233"/>
    </location>
</feature>
<dbReference type="SUPFAM" id="SSF81324">
    <property type="entry name" value="Voltage-gated potassium channels"/>
    <property type="match status" value="1"/>
</dbReference>
<keyword evidence="9 11" id="KW-0472">Membrane</keyword>
<evidence type="ECO:0000259" key="12">
    <source>
        <dbReference type="Pfam" id="PF00520"/>
    </source>
</evidence>
<feature type="transmembrane region" description="Helical" evidence="11">
    <location>
        <begin position="21"/>
        <end position="39"/>
    </location>
</feature>
<evidence type="ECO:0000256" key="7">
    <source>
        <dbReference type="ARBA" id="ARBA00022989"/>
    </source>
</evidence>
<keyword evidence="5" id="KW-0631">Potassium channel</keyword>
<dbReference type="PANTHER" id="PTHR11537">
    <property type="entry name" value="VOLTAGE-GATED POTASSIUM CHANNEL"/>
    <property type="match status" value="1"/>
</dbReference>
<evidence type="ECO:0000256" key="3">
    <source>
        <dbReference type="ARBA" id="ARBA00022538"/>
    </source>
</evidence>
<dbReference type="Proteomes" id="UP000267187">
    <property type="component" value="Unassembled WGS sequence"/>
</dbReference>
<evidence type="ECO:0000256" key="11">
    <source>
        <dbReference type="SAM" id="Phobius"/>
    </source>
</evidence>
<accession>A0A3M0AAI9</accession>
<evidence type="ECO:0000256" key="2">
    <source>
        <dbReference type="ARBA" id="ARBA00022448"/>
    </source>
</evidence>
<dbReference type="OrthoDB" id="9799090at2"/>
<dbReference type="GO" id="GO:0008076">
    <property type="term" value="C:voltage-gated potassium channel complex"/>
    <property type="evidence" value="ECO:0007669"/>
    <property type="project" value="InterPro"/>
</dbReference>
<keyword evidence="7 11" id="KW-1133">Transmembrane helix</keyword>
<evidence type="ECO:0000313" key="14">
    <source>
        <dbReference type="Proteomes" id="UP000267187"/>
    </source>
</evidence>
<dbReference type="Gene3D" id="1.10.287.70">
    <property type="match status" value="1"/>
</dbReference>
<dbReference type="RefSeq" id="WP_121877161.1">
    <property type="nucleotide sequence ID" value="NZ_REFJ01000004.1"/>
</dbReference>
<keyword evidence="4 11" id="KW-0812">Transmembrane</keyword>
<keyword evidence="14" id="KW-1185">Reference proteome</keyword>
<organism evidence="13 14">
    <name type="scientific">Umboniibacter marinipuniceus</name>
    <dbReference type="NCBI Taxonomy" id="569599"/>
    <lineage>
        <taxon>Bacteria</taxon>
        <taxon>Pseudomonadati</taxon>
        <taxon>Pseudomonadota</taxon>
        <taxon>Gammaproteobacteria</taxon>
        <taxon>Cellvibrionales</taxon>
        <taxon>Cellvibrionaceae</taxon>
        <taxon>Umboniibacter</taxon>
    </lineage>
</organism>
<dbReference type="GO" id="GO:0005249">
    <property type="term" value="F:voltage-gated potassium channel activity"/>
    <property type="evidence" value="ECO:0007669"/>
    <property type="project" value="InterPro"/>
</dbReference>
<sequence>MELRRRLYVIIFGTDTWAGKLFDLTLLSLIVASFLVAVLDSVERYHLQWHDAFLLAEIVFSIIFAVEYATRIWVSPNRWGYVKSLYGIIDLLSLLPILFLWVDPSAAHLVVVRILRVLRLFRILRLTEFLVEEQLLIRAIQQSSKMIFIFFLIVAILATVFGSTMYVIEGPESGFNSIPEGIYWAVVTITTVGYGDITPQTAIGKAVSTLVMLTGYSIIAVPTGVFTASLASEIKSNQRSAFSCPHCGRFGHEKDAHYCRHCGASMSAKRQTAKRAEDD</sequence>
<feature type="transmembrane region" description="Helical" evidence="11">
    <location>
        <begin position="51"/>
        <end position="69"/>
    </location>
</feature>
<protein>
    <submittedName>
        <fullName evidence="13">Voltage-gated potassium channel</fullName>
    </submittedName>
</protein>
<keyword evidence="10 13" id="KW-0407">Ion channel</keyword>
<comment type="caution">
    <text evidence="13">The sequence shown here is derived from an EMBL/GenBank/DDBJ whole genome shotgun (WGS) entry which is preliminary data.</text>
</comment>
<proteinExistence type="predicted"/>
<evidence type="ECO:0000256" key="9">
    <source>
        <dbReference type="ARBA" id="ARBA00023136"/>
    </source>
</evidence>
<keyword evidence="3" id="KW-0633">Potassium transport</keyword>
<dbReference type="PANTHER" id="PTHR11537:SF254">
    <property type="entry name" value="POTASSIUM VOLTAGE-GATED CHANNEL PROTEIN SHAB"/>
    <property type="match status" value="1"/>
</dbReference>
<evidence type="ECO:0000256" key="4">
    <source>
        <dbReference type="ARBA" id="ARBA00022692"/>
    </source>
</evidence>
<evidence type="ECO:0000313" key="13">
    <source>
        <dbReference type="EMBL" id="RMA79405.1"/>
    </source>
</evidence>
<dbReference type="PRINTS" id="PR00169">
    <property type="entry name" value="KCHANNEL"/>
</dbReference>
<dbReference type="Pfam" id="PF00520">
    <property type="entry name" value="Ion_trans"/>
    <property type="match status" value="1"/>
</dbReference>
<dbReference type="AlphaFoldDB" id="A0A3M0AAI9"/>
<dbReference type="InterPro" id="IPR028325">
    <property type="entry name" value="VG_K_chnl"/>
</dbReference>
<dbReference type="GO" id="GO:0001508">
    <property type="term" value="P:action potential"/>
    <property type="evidence" value="ECO:0007669"/>
    <property type="project" value="TreeGrafter"/>
</dbReference>
<evidence type="ECO:0000256" key="8">
    <source>
        <dbReference type="ARBA" id="ARBA00023065"/>
    </source>
</evidence>